<reference evidence="2" key="1">
    <citation type="submission" date="2016-06" db="EMBL/GenBank/DDBJ databases">
        <title>Parallel loss of symbiosis genes in relatives of nitrogen-fixing non-legume Parasponia.</title>
        <authorList>
            <person name="Van Velzen R."/>
            <person name="Holmer R."/>
            <person name="Bu F."/>
            <person name="Rutten L."/>
            <person name="Van Zeijl A."/>
            <person name="Liu W."/>
            <person name="Santuari L."/>
            <person name="Cao Q."/>
            <person name="Sharma T."/>
            <person name="Shen D."/>
            <person name="Roswanjaya Y."/>
            <person name="Wardhani T."/>
            <person name="Kalhor M.S."/>
            <person name="Jansen J."/>
            <person name="Van den Hoogen J."/>
            <person name="Gungor B."/>
            <person name="Hartog M."/>
            <person name="Hontelez J."/>
            <person name="Verver J."/>
            <person name="Yang W.-C."/>
            <person name="Schijlen E."/>
            <person name="Repin R."/>
            <person name="Schilthuizen M."/>
            <person name="Schranz E."/>
            <person name="Heidstra R."/>
            <person name="Miyata K."/>
            <person name="Fedorova E."/>
            <person name="Kohlen W."/>
            <person name="Bisseling T."/>
            <person name="Smit S."/>
            <person name="Geurts R."/>
        </authorList>
    </citation>
    <scope>NUCLEOTIDE SEQUENCE [LARGE SCALE GENOMIC DNA]</scope>
    <source>
        <strain evidence="2">cv. WU1-14</strain>
    </source>
</reference>
<dbReference type="AlphaFoldDB" id="A0A2P5B597"/>
<dbReference type="EMBL" id="JXTB01000360">
    <property type="protein sequence ID" value="PON43965.1"/>
    <property type="molecule type" value="Genomic_DNA"/>
</dbReference>
<dbReference type="Proteomes" id="UP000237105">
    <property type="component" value="Unassembled WGS sequence"/>
</dbReference>
<protein>
    <recommendedName>
        <fullName evidence="3">Reverse transcriptase domain containing protein</fullName>
    </recommendedName>
</protein>
<feature type="non-terminal residue" evidence="1">
    <location>
        <position position="1"/>
    </location>
</feature>
<name>A0A2P5B597_PARAD</name>
<comment type="caution">
    <text evidence="1">The sequence shown here is derived from an EMBL/GenBank/DDBJ whole genome shotgun (WGS) entry which is preliminary data.</text>
</comment>
<feature type="non-terminal residue" evidence="1">
    <location>
        <position position="57"/>
    </location>
</feature>
<gene>
    <name evidence="1" type="ORF">PanWU01x14_270100</name>
</gene>
<evidence type="ECO:0000313" key="1">
    <source>
        <dbReference type="EMBL" id="PON43965.1"/>
    </source>
</evidence>
<organism evidence="1 2">
    <name type="scientific">Parasponia andersonii</name>
    <name type="common">Sponia andersonii</name>
    <dbReference type="NCBI Taxonomy" id="3476"/>
    <lineage>
        <taxon>Eukaryota</taxon>
        <taxon>Viridiplantae</taxon>
        <taxon>Streptophyta</taxon>
        <taxon>Embryophyta</taxon>
        <taxon>Tracheophyta</taxon>
        <taxon>Spermatophyta</taxon>
        <taxon>Magnoliopsida</taxon>
        <taxon>eudicotyledons</taxon>
        <taxon>Gunneridae</taxon>
        <taxon>Pentapetalae</taxon>
        <taxon>rosids</taxon>
        <taxon>fabids</taxon>
        <taxon>Rosales</taxon>
        <taxon>Cannabaceae</taxon>
        <taxon>Parasponia</taxon>
    </lineage>
</organism>
<accession>A0A2P5B597</accession>
<evidence type="ECO:0000313" key="2">
    <source>
        <dbReference type="Proteomes" id="UP000237105"/>
    </source>
</evidence>
<keyword evidence="2" id="KW-1185">Reference proteome</keyword>
<sequence length="57" mass="6416">YVGLELTPATKKLARAMLKCLHDFCNWIGQKINSQKSSVYFSKNTQRTKAISVNAVL</sequence>
<proteinExistence type="predicted"/>
<evidence type="ECO:0008006" key="3">
    <source>
        <dbReference type="Google" id="ProtNLM"/>
    </source>
</evidence>